<organism evidence="1 2">
    <name type="scientific">Mesorhizobium escarrei</name>
    <dbReference type="NCBI Taxonomy" id="666018"/>
    <lineage>
        <taxon>Bacteria</taxon>
        <taxon>Pseudomonadati</taxon>
        <taxon>Pseudomonadota</taxon>
        <taxon>Alphaproteobacteria</taxon>
        <taxon>Hyphomicrobiales</taxon>
        <taxon>Phyllobacteriaceae</taxon>
        <taxon>Mesorhizobium</taxon>
    </lineage>
</organism>
<dbReference type="EMBL" id="CAKXZT010000157">
    <property type="protein sequence ID" value="CAH2407532.1"/>
    <property type="molecule type" value="Genomic_DNA"/>
</dbReference>
<keyword evidence="2" id="KW-1185">Reference proteome</keyword>
<reference evidence="1 2" key="1">
    <citation type="submission" date="2022-03" db="EMBL/GenBank/DDBJ databases">
        <authorList>
            <person name="Brunel B."/>
        </authorList>
    </citation>
    <scope>NUCLEOTIDE SEQUENCE [LARGE SCALE GENOMIC DNA]</scope>
    <source>
        <strain evidence="1">STM5069sample</strain>
    </source>
</reference>
<evidence type="ECO:0000313" key="1">
    <source>
        <dbReference type="EMBL" id="CAH2407532.1"/>
    </source>
</evidence>
<sequence length="55" mass="6252">MIPSSPVSGRQMPEWKFVVYFSVIGKRKFCEPWLAACHEKGATKTAAPSKTRVRR</sequence>
<gene>
    <name evidence="1" type="ORF">MES5069_60145</name>
</gene>
<evidence type="ECO:0000313" key="2">
    <source>
        <dbReference type="Proteomes" id="UP001153050"/>
    </source>
</evidence>
<dbReference type="Proteomes" id="UP001153050">
    <property type="component" value="Unassembled WGS sequence"/>
</dbReference>
<protein>
    <submittedName>
        <fullName evidence="1">Uncharacterized protein</fullName>
    </submittedName>
</protein>
<accession>A0ABM9EFG7</accession>
<name>A0ABM9EFG7_9HYPH</name>
<comment type="caution">
    <text evidence="1">The sequence shown here is derived from an EMBL/GenBank/DDBJ whole genome shotgun (WGS) entry which is preliminary data.</text>
</comment>
<proteinExistence type="predicted"/>